<dbReference type="InterPro" id="IPR007627">
    <property type="entry name" value="RNA_pol_sigma70_r2"/>
</dbReference>
<dbReference type="InterPro" id="IPR039425">
    <property type="entry name" value="RNA_pol_sigma-70-like"/>
</dbReference>
<dbReference type="PANTHER" id="PTHR43133">
    <property type="entry name" value="RNA POLYMERASE ECF-TYPE SIGMA FACTO"/>
    <property type="match status" value="1"/>
</dbReference>
<dbReference type="Pfam" id="PF08281">
    <property type="entry name" value="Sigma70_r4_2"/>
    <property type="match status" value="1"/>
</dbReference>
<reference evidence="7" key="2">
    <citation type="submission" date="2021-04" db="EMBL/GenBank/DDBJ databases">
        <authorList>
            <person name="Gilroy R."/>
        </authorList>
    </citation>
    <scope>NUCLEOTIDE SEQUENCE</scope>
    <source>
        <strain evidence="7">5134</strain>
    </source>
</reference>
<dbReference type="Gene3D" id="1.10.1740.10">
    <property type="match status" value="1"/>
</dbReference>
<dbReference type="InterPro" id="IPR013249">
    <property type="entry name" value="RNA_pol_sigma70_r4_t2"/>
</dbReference>
<evidence type="ECO:0000256" key="4">
    <source>
        <dbReference type="ARBA" id="ARBA00023163"/>
    </source>
</evidence>
<dbReference type="Pfam" id="PF04542">
    <property type="entry name" value="Sigma70_r2"/>
    <property type="match status" value="1"/>
</dbReference>
<evidence type="ECO:0000313" key="8">
    <source>
        <dbReference type="Proteomes" id="UP000886844"/>
    </source>
</evidence>
<evidence type="ECO:0000313" key="7">
    <source>
        <dbReference type="EMBL" id="HIY68729.1"/>
    </source>
</evidence>
<dbReference type="Gene3D" id="1.10.10.10">
    <property type="entry name" value="Winged helix-like DNA-binding domain superfamily/Winged helix DNA-binding domain"/>
    <property type="match status" value="1"/>
</dbReference>
<accession>A0A9D1YZK7</accession>
<feature type="domain" description="RNA polymerase sigma-70 region 2" evidence="5">
    <location>
        <begin position="12"/>
        <end position="76"/>
    </location>
</feature>
<dbReference type="GO" id="GO:0016987">
    <property type="term" value="F:sigma factor activity"/>
    <property type="evidence" value="ECO:0007669"/>
    <property type="project" value="UniProtKB-KW"/>
</dbReference>
<dbReference type="GO" id="GO:0006352">
    <property type="term" value="P:DNA-templated transcription initiation"/>
    <property type="evidence" value="ECO:0007669"/>
    <property type="project" value="InterPro"/>
</dbReference>
<comment type="caution">
    <text evidence="7">The sequence shown here is derived from an EMBL/GenBank/DDBJ whole genome shotgun (WGS) entry which is preliminary data.</text>
</comment>
<reference evidence="7" key="1">
    <citation type="journal article" date="2021" name="PeerJ">
        <title>Extensive microbial diversity within the chicken gut microbiome revealed by metagenomics and culture.</title>
        <authorList>
            <person name="Gilroy R."/>
            <person name="Ravi A."/>
            <person name="Getino M."/>
            <person name="Pursley I."/>
            <person name="Horton D.L."/>
            <person name="Alikhan N.F."/>
            <person name="Baker D."/>
            <person name="Gharbi K."/>
            <person name="Hall N."/>
            <person name="Watson M."/>
            <person name="Adriaenssens E.M."/>
            <person name="Foster-Nyarko E."/>
            <person name="Jarju S."/>
            <person name="Secka A."/>
            <person name="Antonio M."/>
            <person name="Oren A."/>
            <person name="Chaudhuri R.R."/>
            <person name="La Ragione R."/>
            <person name="Hildebrand F."/>
            <person name="Pallen M.J."/>
        </authorList>
    </citation>
    <scope>NUCLEOTIDE SEQUENCE</scope>
    <source>
        <strain evidence="7">5134</strain>
    </source>
</reference>
<dbReference type="SUPFAM" id="SSF88946">
    <property type="entry name" value="Sigma2 domain of RNA polymerase sigma factors"/>
    <property type="match status" value="1"/>
</dbReference>
<protein>
    <submittedName>
        <fullName evidence="7">Sigma-70 family RNA polymerase sigma factor</fullName>
    </submittedName>
</protein>
<keyword evidence="2" id="KW-0805">Transcription regulation</keyword>
<dbReference type="InterPro" id="IPR014284">
    <property type="entry name" value="RNA_pol_sigma-70_dom"/>
</dbReference>
<comment type="similarity">
    <text evidence="1">Belongs to the sigma-70 factor family. ECF subfamily.</text>
</comment>
<dbReference type="PANTHER" id="PTHR43133:SF46">
    <property type="entry name" value="RNA POLYMERASE SIGMA-70 FACTOR ECF SUBFAMILY"/>
    <property type="match status" value="1"/>
</dbReference>
<evidence type="ECO:0000259" key="6">
    <source>
        <dbReference type="Pfam" id="PF08281"/>
    </source>
</evidence>
<dbReference type="GO" id="GO:0003677">
    <property type="term" value="F:DNA binding"/>
    <property type="evidence" value="ECO:0007669"/>
    <property type="project" value="InterPro"/>
</dbReference>
<organism evidence="7 8">
    <name type="scientific">Candidatus Alistipes intestinigallinarum</name>
    <dbReference type="NCBI Taxonomy" id="2838440"/>
    <lineage>
        <taxon>Bacteria</taxon>
        <taxon>Pseudomonadati</taxon>
        <taxon>Bacteroidota</taxon>
        <taxon>Bacteroidia</taxon>
        <taxon>Bacteroidales</taxon>
        <taxon>Rikenellaceae</taxon>
        <taxon>Alistipes</taxon>
    </lineage>
</organism>
<dbReference type="NCBIfam" id="TIGR02937">
    <property type="entry name" value="sigma70-ECF"/>
    <property type="match status" value="1"/>
</dbReference>
<evidence type="ECO:0000256" key="1">
    <source>
        <dbReference type="ARBA" id="ARBA00010641"/>
    </source>
</evidence>
<keyword evidence="4" id="KW-0804">Transcription</keyword>
<dbReference type="AlphaFoldDB" id="A0A9D1YZK7"/>
<feature type="domain" description="RNA polymerase sigma factor 70 region 4 type 2" evidence="6">
    <location>
        <begin position="111"/>
        <end position="162"/>
    </location>
</feature>
<sequence>MKTVISSEYEALFRQHFRLAVLYAERILGSVHEAEDVVQEVFIALLDVDLSQIRHRESYLYRCVRNAALDRLHRRMKTRVFDLNSQEIVRLADESPIPGAEEQALVEQIGRIYRRIEALPEQGRRIFKMICIEHKSYVETARLLSLSLHTVKTHMARSFKALRKKGLFLLGLF</sequence>
<gene>
    <name evidence="7" type="ORF">H9828_04875</name>
</gene>
<proteinExistence type="inferred from homology"/>
<evidence type="ECO:0000256" key="2">
    <source>
        <dbReference type="ARBA" id="ARBA00023015"/>
    </source>
</evidence>
<dbReference type="SUPFAM" id="SSF88659">
    <property type="entry name" value="Sigma3 and sigma4 domains of RNA polymerase sigma factors"/>
    <property type="match status" value="1"/>
</dbReference>
<evidence type="ECO:0000256" key="3">
    <source>
        <dbReference type="ARBA" id="ARBA00023082"/>
    </source>
</evidence>
<dbReference type="EMBL" id="DXDA01000040">
    <property type="protein sequence ID" value="HIY68729.1"/>
    <property type="molecule type" value="Genomic_DNA"/>
</dbReference>
<dbReference type="InterPro" id="IPR013324">
    <property type="entry name" value="RNA_pol_sigma_r3/r4-like"/>
</dbReference>
<dbReference type="InterPro" id="IPR013325">
    <property type="entry name" value="RNA_pol_sigma_r2"/>
</dbReference>
<evidence type="ECO:0000259" key="5">
    <source>
        <dbReference type="Pfam" id="PF04542"/>
    </source>
</evidence>
<keyword evidence="3" id="KW-0731">Sigma factor</keyword>
<dbReference type="InterPro" id="IPR036388">
    <property type="entry name" value="WH-like_DNA-bd_sf"/>
</dbReference>
<name>A0A9D1YZK7_9BACT</name>
<dbReference type="Proteomes" id="UP000886844">
    <property type="component" value="Unassembled WGS sequence"/>
</dbReference>